<feature type="region of interest" description="Disordered" evidence="11">
    <location>
        <begin position="976"/>
        <end position="998"/>
    </location>
</feature>
<dbReference type="CDD" id="cd11761">
    <property type="entry name" value="SH3_FCHSD_1"/>
    <property type="match status" value="1"/>
</dbReference>
<dbReference type="KEGG" id="bgt:106078990"/>
<evidence type="ECO:0000256" key="5">
    <source>
        <dbReference type="ARBA" id="ARBA00023054"/>
    </source>
</evidence>
<dbReference type="OrthoDB" id="10065861at2759"/>
<comment type="subcellular location">
    <subcellularLocation>
        <location evidence="1">Cell projection</location>
    </subcellularLocation>
</comment>
<feature type="region of interest" description="Disordered" evidence="11">
    <location>
        <begin position="1016"/>
        <end position="1035"/>
    </location>
</feature>
<dbReference type="InterPro" id="IPR027267">
    <property type="entry name" value="AH/BAR_dom_sf"/>
</dbReference>
<dbReference type="GO" id="GO:0051130">
    <property type="term" value="P:positive regulation of cellular component organization"/>
    <property type="evidence" value="ECO:0007669"/>
    <property type="project" value="UniProtKB-ARBA"/>
</dbReference>
<dbReference type="RefSeq" id="XP_013095539.2">
    <property type="nucleotide sequence ID" value="XM_013240085.2"/>
</dbReference>
<organism evidence="14 15">
    <name type="scientific">Biomphalaria glabrata</name>
    <name type="common">Bloodfluke planorb</name>
    <name type="synonym">Freshwater snail</name>
    <dbReference type="NCBI Taxonomy" id="6526"/>
    <lineage>
        <taxon>Eukaryota</taxon>
        <taxon>Metazoa</taxon>
        <taxon>Spiralia</taxon>
        <taxon>Lophotrochozoa</taxon>
        <taxon>Mollusca</taxon>
        <taxon>Gastropoda</taxon>
        <taxon>Heterobranchia</taxon>
        <taxon>Euthyneura</taxon>
        <taxon>Panpulmonata</taxon>
        <taxon>Hygrophila</taxon>
        <taxon>Lymnaeoidea</taxon>
        <taxon>Planorbidae</taxon>
        <taxon>Biomphalaria</taxon>
    </lineage>
</organism>
<dbReference type="SUPFAM" id="SSF103657">
    <property type="entry name" value="BAR/IMD domain-like"/>
    <property type="match status" value="1"/>
</dbReference>
<sequence length="1251" mass="139390">MQPPPRKVKPNIALKNTHADQLSKLQAKHQQECDLLEDIRTYFARKSVLEKEYAQGLQKITSQLLKRDFPAQPDLNSEDGQEHNLGEGTTVTAVWRSILEESDKLAKARLQAAEVYFEKAAEPLKPVRAAKMQLFKKVMPQLSVVQSEVAQCVMELVKTQKLYLTEGGMAHEARTKVSEAEDKLKRKSTGIFQSLSGLQKSCAKLRSRTEVSETKETAARNEYLLALAAANAHHMRYYSTDLPDVMKTLDCDIYEKIQESLTIAGQTAADLAQAETTSFNKIAIEAAKICRAFSLQCYLFQNPVFTNLVQYHFEPSNGDLCNKISSEHGAGPDLEKEARKWSTKVAKETRAIRDYYRQITVLQNAKTGDKTSDTGSQESSTVDPEVKLEEIKVNLRKAETAKLKAEARLEALRLGGVNVDEWINQAQMESLAAEESGLARTPSQASLRTESSGGQSGTDEQEQTYTHYDEDDDFIDDTFTSAGGNRSGRAYPIYCKALYDFVASNYDEMTIKAEEDLELIADGDGEGWVKAKNSLGQEGYIPETYVDLGGLSTAPTPLGVEALNAINTSMNSPAQNSYTVPTTTPDLQSPDLQQDTTSSYSSGDLEVQQTTEVMDSDEHPVPMTVVTNSEISWARALYDYEGQTEEELSFLEGALIRVLRKDDRGVDDGFWEGECNGNIGVFPSLVVEEIPDPYLNNDPLSPPVMPSVPDFSIPPPVQITLPTPDAEPPPPPVMVNGEDPDSDDPLPPPPPPFKVLSDEDEDSNPVPCSTADQLQKKVRFTSRPSHHSQKDISLLQEGAQQTLVAKQHSRDNGTHLTAVETNQASHITAHVSPKYQTNSPAKHQKIKENFPQQKQGQVFKMEQTQGQVNEGDGHHHHVRPIHPVQPLQELKTEPSPIMRHKSLPSNLDKENDVSHTVRSEDDLCPEKVHPCSPQSPQSVRRMHQHHDISQSQPHLMTSLIRTPPPSRRLILQQRHLQQQQLQHYPSEPSAVNGGTSRNSVPQNLLLNITNNSVVSEQQRSYSYPNSPLSSPLKEDTGHLQNYIHQNSRPDSPQKQLSHHRQQLLEKYALPPPNNHPIQQHISSPDNYSTHMLGRLQDSKSPYGRGCSSPDSTHMLGRLQESKSPYGRGCSSPDSTHMLGRLQESKSPNGRGCCSLRNTLSCVNNVSHRQLFSSPQKTVQFTTDTHHPGNLTAPKSQNYPNTRPLQSEYYVLQQQYCQVSRAAHTNEKLVCYVEATDDTTDDDWEEGEESLV</sequence>
<evidence type="ECO:0000256" key="1">
    <source>
        <dbReference type="ARBA" id="ARBA00004316"/>
    </source>
</evidence>
<dbReference type="PANTHER" id="PTHR15735">
    <property type="entry name" value="FCH AND DOUBLE SH3 DOMAINS PROTEIN"/>
    <property type="match status" value="1"/>
</dbReference>
<feature type="region of interest" description="Disordered" evidence="11">
    <location>
        <begin position="899"/>
        <end position="955"/>
    </location>
</feature>
<evidence type="ECO:0000256" key="8">
    <source>
        <dbReference type="PROSITE-ProRule" id="PRU00192"/>
    </source>
</evidence>
<keyword evidence="2 8" id="KW-0728">SH3 domain</keyword>
<evidence type="ECO:0000313" key="15">
    <source>
        <dbReference type="RefSeq" id="XP_013095539.2"/>
    </source>
</evidence>
<dbReference type="GO" id="GO:0031594">
    <property type="term" value="C:neuromuscular junction"/>
    <property type="evidence" value="ECO:0007669"/>
    <property type="project" value="TreeGrafter"/>
</dbReference>
<dbReference type="InterPro" id="IPR035460">
    <property type="entry name" value="FCHSD_SH3_1"/>
</dbReference>
<keyword evidence="14" id="KW-1185">Reference proteome</keyword>
<dbReference type="GeneID" id="106078990"/>
<feature type="region of interest" description="Disordered" evidence="11">
    <location>
        <begin position="1121"/>
        <end position="1147"/>
    </location>
</feature>
<dbReference type="SMART" id="SM00055">
    <property type="entry name" value="FCH"/>
    <property type="match status" value="1"/>
</dbReference>
<dbReference type="GO" id="GO:0008289">
    <property type="term" value="F:lipid binding"/>
    <property type="evidence" value="ECO:0007669"/>
    <property type="project" value="UniProtKB-KW"/>
</dbReference>
<feature type="compositionally biased region" description="Low complexity" evidence="11">
    <location>
        <begin position="1020"/>
        <end position="1031"/>
    </location>
</feature>
<evidence type="ECO:0000256" key="10">
    <source>
        <dbReference type="SAM" id="Coils"/>
    </source>
</evidence>
<feature type="coiled-coil region" evidence="10">
    <location>
        <begin position="388"/>
        <end position="415"/>
    </location>
</feature>
<feature type="compositionally biased region" description="Pro residues" evidence="11">
    <location>
        <begin position="706"/>
        <end position="717"/>
    </location>
</feature>
<dbReference type="GO" id="GO:0042995">
    <property type="term" value="C:cell projection"/>
    <property type="evidence" value="ECO:0007669"/>
    <property type="project" value="UniProtKB-SubCell"/>
</dbReference>
<keyword evidence="7" id="KW-0966">Cell projection</keyword>
<evidence type="ECO:0000256" key="11">
    <source>
        <dbReference type="SAM" id="MobiDB-lite"/>
    </source>
</evidence>
<evidence type="ECO:0000259" key="12">
    <source>
        <dbReference type="PROSITE" id="PS50002"/>
    </source>
</evidence>
<dbReference type="SMART" id="SM00326">
    <property type="entry name" value="SH3"/>
    <property type="match status" value="2"/>
</dbReference>
<accession>A0A9U8ENK4</accession>
<evidence type="ECO:0000256" key="7">
    <source>
        <dbReference type="ARBA" id="ARBA00023273"/>
    </source>
</evidence>
<feature type="compositionally biased region" description="Basic and acidic residues" evidence="11">
    <location>
        <begin position="907"/>
        <end position="929"/>
    </location>
</feature>
<dbReference type="Pfam" id="PF00611">
    <property type="entry name" value="FCH"/>
    <property type="match status" value="1"/>
</dbReference>
<dbReference type="PROSITE" id="PS50002">
    <property type="entry name" value="SH3"/>
    <property type="match status" value="2"/>
</dbReference>
<keyword evidence="3" id="KW-0597">Phosphoprotein</keyword>
<reference evidence="15" key="1">
    <citation type="submission" date="2025-08" db="UniProtKB">
        <authorList>
            <consortium name="RefSeq"/>
        </authorList>
    </citation>
    <scope>IDENTIFICATION</scope>
</reference>
<evidence type="ECO:0000256" key="2">
    <source>
        <dbReference type="ARBA" id="ARBA00022443"/>
    </source>
</evidence>
<keyword evidence="4" id="KW-0677">Repeat</keyword>
<dbReference type="GO" id="GO:0055037">
    <property type="term" value="C:recycling endosome"/>
    <property type="evidence" value="ECO:0007669"/>
    <property type="project" value="TreeGrafter"/>
</dbReference>
<feature type="region of interest" description="Disordered" evidence="11">
    <location>
        <begin position="571"/>
        <end position="603"/>
    </location>
</feature>
<evidence type="ECO:0000256" key="6">
    <source>
        <dbReference type="ARBA" id="ARBA00023121"/>
    </source>
</evidence>
<keyword evidence="5 9" id="KW-0175">Coiled coil</keyword>
<dbReference type="Pfam" id="PF00018">
    <property type="entry name" value="SH3_1"/>
    <property type="match status" value="1"/>
</dbReference>
<dbReference type="InterPro" id="IPR031160">
    <property type="entry name" value="F_BAR_dom"/>
</dbReference>
<dbReference type="InterPro" id="IPR001452">
    <property type="entry name" value="SH3_domain"/>
</dbReference>
<proteinExistence type="predicted"/>
<dbReference type="GO" id="GO:0030833">
    <property type="term" value="P:regulation of actin filament polymerization"/>
    <property type="evidence" value="ECO:0007669"/>
    <property type="project" value="TreeGrafter"/>
</dbReference>
<feature type="domain" description="F-BAR" evidence="13">
    <location>
        <begin position="6"/>
        <end position="294"/>
    </location>
</feature>
<dbReference type="Gene3D" id="1.20.1270.60">
    <property type="entry name" value="Arfaptin homology (AH) domain/BAR domain"/>
    <property type="match status" value="1"/>
</dbReference>
<dbReference type="CDD" id="cd11762">
    <property type="entry name" value="SH3_FCHSD_2"/>
    <property type="match status" value="1"/>
</dbReference>
<gene>
    <name evidence="15" type="primary">LOC106078990</name>
</gene>
<dbReference type="Proteomes" id="UP001165740">
    <property type="component" value="Chromosome 8"/>
</dbReference>
<evidence type="ECO:0000256" key="9">
    <source>
        <dbReference type="PROSITE-ProRule" id="PRU01077"/>
    </source>
</evidence>
<feature type="region of interest" description="Disordered" evidence="11">
    <location>
        <begin position="706"/>
        <end position="772"/>
    </location>
</feature>
<dbReference type="AlphaFoldDB" id="A0A9U8ENK4"/>
<feature type="region of interest" description="Disordered" evidence="11">
    <location>
        <begin position="433"/>
        <end position="462"/>
    </location>
</feature>
<evidence type="ECO:0000259" key="13">
    <source>
        <dbReference type="PROSITE" id="PS51741"/>
    </source>
</evidence>
<dbReference type="InterPro" id="IPR001060">
    <property type="entry name" value="FCH_dom"/>
</dbReference>
<dbReference type="Gene3D" id="2.30.30.40">
    <property type="entry name" value="SH3 Domains"/>
    <property type="match status" value="2"/>
</dbReference>
<name>A0A9U8ENK4_BIOGL</name>
<dbReference type="GO" id="GO:0007274">
    <property type="term" value="P:neuromuscular synaptic transmission"/>
    <property type="evidence" value="ECO:0007669"/>
    <property type="project" value="TreeGrafter"/>
</dbReference>
<feature type="domain" description="SH3" evidence="12">
    <location>
        <begin position="629"/>
        <end position="692"/>
    </location>
</feature>
<feature type="compositionally biased region" description="Polar residues" evidence="11">
    <location>
        <begin position="441"/>
        <end position="453"/>
    </location>
</feature>
<feature type="domain" description="SH3" evidence="12">
    <location>
        <begin position="490"/>
        <end position="551"/>
    </location>
</feature>
<evidence type="ECO:0000256" key="3">
    <source>
        <dbReference type="ARBA" id="ARBA00022553"/>
    </source>
</evidence>
<evidence type="ECO:0000313" key="14">
    <source>
        <dbReference type="Proteomes" id="UP001165740"/>
    </source>
</evidence>
<dbReference type="Pfam" id="PF14604">
    <property type="entry name" value="SH3_9"/>
    <property type="match status" value="1"/>
</dbReference>
<evidence type="ECO:0000256" key="4">
    <source>
        <dbReference type="ARBA" id="ARBA00022737"/>
    </source>
</evidence>
<dbReference type="SUPFAM" id="SSF50044">
    <property type="entry name" value="SH3-domain"/>
    <property type="match status" value="2"/>
</dbReference>
<dbReference type="FunFam" id="2.30.30.40:FF:000033">
    <property type="entry name" value="FCH and double SH3 domains protein 2"/>
    <property type="match status" value="1"/>
</dbReference>
<dbReference type="PROSITE" id="PS51741">
    <property type="entry name" value="F_BAR"/>
    <property type="match status" value="1"/>
</dbReference>
<protein>
    <submittedName>
        <fullName evidence="15">F-BAR and double SH3 domains protein 2-like isoform X1</fullName>
    </submittedName>
</protein>
<keyword evidence="6" id="KW-0446">Lipid-binding</keyword>
<dbReference type="PANTHER" id="PTHR15735:SF21">
    <property type="entry name" value="PROTEIN NERVOUS WRECK"/>
    <property type="match status" value="1"/>
</dbReference>
<dbReference type="InterPro" id="IPR036028">
    <property type="entry name" value="SH3-like_dom_sf"/>
</dbReference>